<dbReference type="Gene3D" id="3.60.10.10">
    <property type="entry name" value="Endonuclease/exonuclease/phosphatase"/>
    <property type="match status" value="1"/>
</dbReference>
<name>A0AAV1KHT5_9NEOP</name>
<dbReference type="EMBL" id="CAVLGL010000035">
    <property type="protein sequence ID" value="CAK1581667.1"/>
    <property type="molecule type" value="Genomic_DNA"/>
</dbReference>
<evidence type="ECO:0008006" key="3">
    <source>
        <dbReference type="Google" id="ProtNLM"/>
    </source>
</evidence>
<dbReference type="InterPro" id="IPR036691">
    <property type="entry name" value="Endo/exonu/phosph_ase_sf"/>
</dbReference>
<proteinExistence type="predicted"/>
<reference evidence="1 2" key="1">
    <citation type="submission" date="2023-11" db="EMBL/GenBank/DDBJ databases">
        <authorList>
            <person name="Hedman E."/>
            <person name="Englund M."/>
            <person name="Stromberg M."/>
            <person name="Nyberg Akerstrom W."/>
            <person name="Nylinder S."/>
            <person name="Jareborg N."/>
            <person name="Kallberg Y."/>
            <person name="Kronander E."/>
        </authorList>
    </citation>
    <scope>NUCLEOTIDE SEQUENCE [LARGE SCALE GENOMIC DNA]</scope>
</reference>
<dbReference type="Proteomes" id="UP001314205">
    <property type="component" value="Unassembled WGS sequence"/>
</dbReference>
<dbReference type="GO" id="GO:0061343">
    <property type="term" value="P:cell adhesion involved in heart morphogenesis"/>
    <property type="evidence" value="ECO:0007669"/>
    <property type="project" value="TreeGrafter"/>
</dbReference>
<comment type="caution">
    <text evidence="1">The sequence shown here is derived from an EMBL/GenBank/DDBJ whole genome shotgun (WGS) entry which is preliminary data.</text>
</comment>
<evidence type="ECO:0000313" key="1">
    <source>
        <dbReference type="EMBL" id="CAK1581667.1"/>
    </source>
</evidence>
<dbReference type="AlphaFoldDB" id="A0AAV1KHT5"/>
<dbReference type="SUPFAM" id="SSF56219">
    <property type="entry name" value="DNase I-like"/>
    <property type="match status" value="1"/>
</dbReference>
<accession>A0AAV1KHT5</accession>
<dbReference type="GO" id="GO:0007508">
    <property type="term" value="P:larval heart development"/>
    <property type="evidence" value="ECO:0007669"/>
    <property type="project" value="TreeGrafter"/>
</dbReference>
<dbReference type="GO" id="GO:0031012">
    <property type="term" value="C:extracellular matrix"/>
    <property type="evidence" value="ECO:0007669"/>
    <property type="project" value="TreeGrafter"/>
</dbReference>
<organism evidence="1 2">
    <name type="scientific">Parnassius mnemosyne</name>
    <name type="common">clouded apollo</name>
    <dbReference type="NCBI Taxonomy" id="213953"/>
    <lineage>
        <taxon>Eukaryota</taxon>
        <taxon>Metazoa</taxon>
        <taxon>Ecdysozoa</taxon>
        <taxon>Arthropoda</taxon>
        <taxon>Hexapoda</taxon>
        <taxon>Insecta</taxon>
        <taxon>Pterygota</taxon>
        <taxon>Neoptera</taxon>
        <taxon>Endopterygota</taxon>
        <taxon>Lepidoptera</taxon>
        <taxon>Glossata</taxon>
        <taxon>Ditrysia</taxon>
        <taxon>Papilionoidea</taxon>
        <taxon>Papilionidae</taxon>
        <taxon>Parnassiinae</taxon>
        <taxon>Parnassini</taxon>
        <taxon>Parnassius</taxon>
        <taxon>Driopa</taxon>
    </lineage>
</organism>
<dbReference type="PANTHER" id="PTHR33395">
    <property type="entry name" value="TRANSCRIPTASE, PUTATIVE-RELATED-RELATED"/>
    <property type="match status" value="1"/>
</dbReference>
<evidence type="ECO:0000313" key="2">
    <source>
        <dbReference type="Proteomes" id="UP001314205"/>
    </source>
</evidence>
<gene>
    <name evidence="1" type="ORF">PARMNEM_LOCUS3306</name>
</gene>
<sequence>MNILSHNYDVIILTETWLHDCIVNSEFVDSRYSVFRCDRDRAVTKRHDGGGVLVAVLRSLRAVRCVLALPAVPLDIPPIIDHILLEFHIGKSYYLLSANYIPPGLDSDIYFNYFNKLEEIIQLNGYDNYYLIGDFNLPCLDWYLDGTQAKLLGLSNTTPPYSHLVNFMSVMDCIQVNIFKNNMNRLLDLCLTNVHNSKTFSAPITLVPPDVHHPPYYLLIPIDNNLSKPMPTNPRLRYCYKNANYKQISNDMLEINWCELFQNKTAEESVNVFYENIFDLIRKRVPSKRDSNSKFPVWFSPALIHIFKNKNKAWIKAQVEQNVALVVICAVFRSYLLFI</sequence>
<protein>
    <recommendedName>
        <fullName evidence="3">Endonuclease/exonuclease/phosphatase domain-containing protein</fullName>
    </recommendedName>
</protein>
<dbReference type="PANTHER" id="PTHR33395:SF22">
    <property type="entry name" value="REVERSE TRANSCRIPTASE DOMAIN-CONTAINING PROTEIN"/>
    <property type="match status" value="1"/>
</dbReference>
<keyword evidence="2" id="KW-1185">Reference proteome</keyword>